<dbReference type="PANTHER" id="PTHR43433:SF5">
    <property type="entry name" value="AB HYDROLASE-1 DOMAIN-CONTAINING PROTEIN"/>
    <property type="match status" value="1"/>
</dbReference>
<accession>A0A839DXI7</accession>
<comment type="caution">
    <text evidence="2">The sequence shown here is derived from an EMBL/GenBank/DDBJ whole genome shotgun (WGS) entry which is preliminary data.</text>
</comment>
<dbReference type="GO" id="GO:0004806">
    <property type="term" value="F:triacylglycerol lipase activity"/>
    <property type="evidence" value="ECO:0007669"/>
    <property type="project" value="TreeGrafter"/>
</dbReference>
<dbReference type="PRINTS" id="PR00111">
    <property type="entry name" value="ABHYDROLASE"/>
</dbReference>
<dbReference type="Gene3D" id="3.40.50.1820">
    <property type="entry name" value="alpha/beta hydrolase"/>
    <property type="match status" value="1"/>
</dbReference>
<evidence type="ECO:0000259" key="1">
    <source>
        <dbReference type="Pfam" id="PF00561"/>
    </source>
</evidence>
<dbReference type="PANTHER" id="PTHR43433">
    <property type="entry name" value="HYDROLASE, ALPHA/BETA FOLD FAMILY PROTEIN"/>
    <property type="match status" value="1"/>
</dbReference>
<evidence type="ECO:0000313" key="3">
    <source>
        <dbReference type="Proteomes" id="UP000569329"/>
    </source>
</evidence>
<dbReference type="InterPro" id="IPR000073">
    <property type="entry name" value="AB_hydrolase_1"/>
</dbReference>
<dbReference type="GO" id="GO:0046503">
    <property type="term" value="P:glycerolipid catabolic process"/>
    <property type="evidence" value="ECO:0007669"/>
    <property type="project" value="TreeGrafter"/>
</dbReference>
<protein>
    <submittedName>
        <fullName evidence="2">Pimeloyl-ACP methyl ester carboxylesterase</fullName>
    </submittedName>
</protein>
<dbReference type="InterPro" id="IPR029058">
    <property type="entry name" value="AB_hydrolase_fold"/>
</dbReference>
<sequence>MSLIDTPAGVHLCYEVFGDPADPPLLLIQGLGAQMLGWHEELCRQLAEAGFQVIRFDNRDVGLSQKFPEGDYDLADMAADTAGLLNALDIDRAHVVGQSMGGMIAQQLVIDHPGRVRSLGLIYTTPSLEFISGRELLDEQKALPRARNREEAVELHPRSQEPCLSPGYPADLEWLREVGGLMYDRDYDPNGTERQMNAINASPDRTAALATTKAPTTILHGDGDRLISPTAAEVLHQKIPASTLTILPGMGHELPRPLWPQIVATITDNAR</sequence>
<dbReference type="RefSeq" id="WP_182543236.1">
    <property type="nucleotide sequence ID" value="NZ_JACGWZ010000001.1"/>
</dbReference>
<name>A0A839DXI7_9PSEU</name>
<dbReference type="InterPro" id="IPR050471">
    <property type="entry name" value="AB_hydrolase"/>
</dbReference>
<dbReference type="SUPFAM" id="SSF53474">
    <property type="entry name" value="alpha/beta-Hydrolases"/>
    <property type="match status" value="1"/>
</dbReference>
<dbReference type="AlphaFoldDB" id="A0A839DXI7"/>
<reference evidence="2 3" key="1">
    <citation type="submission" date="2020-07" db="EMBL/GenBank/DDBJ databases">
        <title>Sequencing the genomes of 1000 actinobacteria strains.</title>
        <authorList>
            <person name="Klenk H.-P."/>
        </authorList>
    </citation>
    <scope>NUCLEOTIDE SEQUENCE [LARGE SCALE GENOMIC DNA]</scope>
    <source>
        <strain evidence="2 3">DSM 45975</strain>
    </source>
</reference>
<feature type="domain" description="AB hydrolase-1" evidence="1">
    <location>
        <begin position="23"/>
        <end position="253"/>
    </location>
</feature>
<organism evidence="2 3">
    <name type="scientific">Halosaccharopolyspora lacisalsi</name>
    <dbReference type="NCBI Taxonomy" id="1000566"/>
    <lineage>
        <taxon>Bacteria</taxon>
        <taxon>Bacillati</taxon>
        <taxon>Actinomycetota</taxon>
        <taxon>Actinomycetes</taxon>
        <taxon>Pseudonocardiales</taxon>
        <taxon>Pseudonocardiaceae</taxon>
        <taxon>Halosaccharopolyspora</taxon>
    </lineage>
</organism>
<dbReference type="Proteomes" id="UP000569329">
    <property type="component" value="Unassembled WGS sequence"/>
</dbReference>
<keyword evidence="3" id="KW-1185">Reference proteome</keyword>
<dbReference type="EMBL" id="JACGWZ010000001">
    <property type="protein sequence ID" value="MBA8824075.1"/>
    <property type="molecule type" value="Genomic_DNA"/>
</dbReference>
<evidence type="ECO:0000313" key="2">
    <source>
        <dbReference type="EMBL" id="MBA8824075.1"/>
    </source>
</evidence>
<proteinExistence type="predicted"/>
<dbReference type="Pfam" id="PF00561">
    <property type="entry name" value="Abhydrolase_1"/>
    <property type="match status" value="1"/>
</dbReference>
<gene>
    <name evidence="2" type="ORF">FHX42_001404</name>
</gene>